<dbReference type="SMART" id="SM00382">
    <property type="entry name" value="AAA"/>
    <property type="match status" value="1"/>
</dbReference>
<dbReference type="EMBL" id="JAPWGY010000002">
    <property type="protein sequence ID" value="MCZ4280124.1"/>
    <property type="molecule type" value="Genomic_DNA"/>
</dbReference>
<dbReference type="PANTHER" id="PTHR43023">
    <property type="entry name" value="PROTEIN TRIGALACTOSYLDIACYLGLYCEROL 3, CHLOROPLASTIC"/>
    <property type="match status" value="1"/>
</dbReference>
<keyword evidence="3 5" id="KW-0067">ATP-binding</keyword>
<dbReference type="InterPro" id="IPR003439">
    <property type="entry name" value="ABC_transporter-like_ATP-bd"/>
</dbReference>
<reference evidence="5" key="1">
    <citation type="submission" date="2022-12" db="EMBL/GenBank/DDBJ databases">
        <title>Bacterial isolates from different developmental stages of Nematostella vectensis.</title>
        <authorList>
            <person name="Fraune S."/>
        </authorList>
    </citation>
    <scope>NUCLEOTIDE SEQUENCE</scope>
    <source>
        <strain evidence="5">G21630-S1</strain>
    </source>
</reference>
<keyword evidence="1" id="KW-0813">Transport</keyword>
<dbReference type="Gene3D" id="3.40.50.300">
    <property type="entry name" value="P-loop containing nucleotide triphosphate hydrolases"/>
    <property type="match status" value="1"/>
</dbReference>
<dbReference type="PROSITE" id="PS00211">
    <property type="entry name" value="ABC_TRANSPORTER_1"/>
    <property type="match status" value="1"/>
</dbReference>
<dbReference type="Proteomes" id="UP001069802">
    <property type="component" value="Unassembled WGS sequence"/>
</dbReference>
<keyword evidence="2" id="KW-0547">Nucleotide-binding</keyword>
<dbReference type="PANTHER" id="PTHR43023:SF6">
    <property type="entry name" value="INTERMEMBRANE PHOSPHOLIPID TRANSPORT SYSTEM ATP-BINDING PROTEIN MLAF"/>
    <property type="match status" value="1"/>
</dbReference>
<evidence type="ECO:0000256" key="2">
    <source>
        <dbReference type="ARBA" id="ARBA00022741"/>
    </source>
</evidence>
<gene>
    <name evidence="5" type="ORF">O4H49_05015</name>
</gene>
<evidence type="ECO:0000313" key="6">
    <source>
        <dbReference type="Proteomes" id="UP001069802"/>
    </source>
</evidence>
<comment type="caution">
    <text evidence="5">The sequence shown here is derived from an EMBL/GenBank/DDBJ whole genome shotgun (WGS) entry which is preliminary data.</text>
</comment>
<dbReference type="InterPro" id="IPR017871">
    <property type="entry name" value="ABC_transporter-like_CS"/>
</dbReference>
<evidence type="ECO:0000313" key="5">
    <source>
        <dbReference type="EMBL" id="MCZ4280124.1"/>
    </source>
</evidence>
<sequence length="260" mass="28443">MRAVLEEKKVVLDVRELTRSFGQIRALDNVSFSVQQGRSLVIIGGSGSGKTLLLKAILGVVDVDSGQILVDGQDMTGRARDNEDFLDRFGMLFQQSALFDSMPVWRNIAFKILKGHGADEVAIKEKAIEALGRVGLRVEVADLYPSELSGGMQKRVGLARAFAGRPEFLFLDEPTAGLDPIMSNSISELIVDMKQDKNVTCMIVSSDLASVRKISDDVLMLHEGRVVWSGPTKELDTTDNPYVQQFINKSAVGPIAVMTE</sequence>
<proteinExistence type="predicted"/>
<accession>A0ABT4LG95</accession>
<dbReference type="GO" id="GO:0005524">
    <property type="term" value="F:ATP binding"/>
    <property type="evidence" value="ECO:0007669"/>
    <property type="project" value="UniProtKB-KW"/>
</dbReference>
<feature type="domain" description="ABC transporter" evidence="4">
    <location>
        <begin position="12"/>
        <end position="248"/>
    </location>
</feature>
<dbReference type="SUPFAM" id="SSF52540">
    <property type="entry name" value="P-loop containing nucleoside triphosphate hydrolases"/>
    <property type="match status" value="1"/>
</dbReference>
<keyword evidence="6" id="KW-1185">Reference proteome</keyword>
<evidence type="ECO:0000259" key="4">
    <source>
        <dbReference type="PROSITE" id="PS50893"/>
    </source>
</evidence>
<protein>
    <submittedName>
        <fullName evidence="5">ATP-binding cassette domain-containing protein</fullName>
    </submittedName>
</protein>
<dbReference type="Pfam" id="PF00005">
    <property type="entry name" value="ABC_tran"/>
    <property type="match status" value="1"/>
</dbReference>
<dbReference type="InterPro" id="IPR027417">
    <property type="entry name" value="P-loop_NTPase"/>
</dbReference>
<evidence type="ECO:0000256" key="1">
    <source>
        <dbReference type="ARBA" id="ARBA00022448"/>
    </source>
</evidence>
<evidence type="ECO:0000256" key="3">
    <source>
        <dbReference type="ARBA" id="ARBA00022840"/>
    </source>
</evidence>
<name>A0ABT4LG95_9PROT</name>
<organism evidence="5 6">
    <name type="scientific">Kiloniella laminariae</name>
    <dbReference type="NCBI Taxonomy" id="454162"/>
    <lineage>
        <taxon>Bacteria</taxon>
        <taxon>Pseudomonadati</taxon>
        <taxon>Pseudomonadota</taxon>
        <taxon>Alphaproteobacteria</taxon>
        <taxon>Rhodospirillales</taxon>
        <taxon>Kiloniellaceae</taxon>
        <taxon>Kiloniella</taxon>
    </lineage>
</organism>
<dbReference type="InterPro" id="IPR003593">
    <property type="entry name" value="AAA+_ATPase"/>
</dbReference>
<dbReference type="RefSeq" id="WP_269422336.1">
    <property type="nucleotide sequence ID" value="NZ_JAPWGY010000002.1"/>
</dbReference>
<dbReference type="PROSITE" id="PS50893">
    <property type="entry name" value="ABC_TRANSPORTER_2"/>
    <property type="match status" value="1"/>
</dbReference>